<feature type="coiled-coil region" evidence="1">
    <location>
        <begin position="919"/>
        <end position="1073"/>
    </location>
</feature>
<gene>
    <name evidence="3" type="primary">Contig3921.g4187</name>
    <name evidence="3" type="ORF">STYLEM_4728</name>
</gene>
<dbReference type="InterPro" id="IPR052993">
    <property type="entry name" value="CFA-57"/>
</dbReference>
<feature type="compositionally biased region" description="Gly residues" evidence="2">
    <location>
        <begin position="1552"/>
        <end position="1563"/>
    </location>
</feature>
<dbReference type="PANTHER" id="PTHR32215">
    <property type="entry name" value="CILIA- AND FLAGELLA-ASSOCIATED PROTEIN 57"/>
    <property type="match status" value="1"/>
</dbReference>
<evidence type="ECO:0000256" key="1">
    <source>
        <dbReference type="SAM" id="Coils"/>
    </source>
</evidence>
<accession>A0A078A2H1</accession>
<dbReference type="PANTHER" id="PTHR32215:SF0">
    <property type="entry name" value="CILIA- AND FLAGELLA-ASSOCIATED PROTEIN 57"/>
    <property type="match status" value="1"/>
</dbReference>
<evidence type="ECO:0000313" key="3">
    <source>
        <dbReference type="EMBL" id="CDW75733.1"/>
    </source>
</evidence>
<evidence type="ECO:0000313" key="4">
    <source>
        <dbReference type="Proteomes" id="UP000039865"/>
    </source>
</evidence>
<name>A0A078A2H1_STYLE</name>
<dbReference type="OrthoDB" id="310763at2759"/>
<dbReference type="SMART" id="SM00320">
    <property type="entry name" value="WD40"/>
    <property type="match status" value="5"/>
</dbReference>
<feature type="compositionally biased region" description="Low complexity" evidence="2">
    <location>
        <begin position="1593"/>
        <end position="1608"/>
    </location>
</feature>
<evidence type="ECO:0000256" key="2">
    <source>
        <dbReference type="SAM" id="MobiDB-lite"/>
    </source>
</evidence>
<feature type="coiled-coil region" evidence="1">
    <location>
        <begin position="1490"/>
        <end position="1517"/>
    </location>
</feature>
<dbReference type="Pfam" id="PF00400">
    <property type="entry name" value="WD40"/>
    <property type="match status" value="1"/>
</dbReference>
<organism evidence="3 4">
    <name type="scientific">Stylonychia lemnae</name>
    <name type="common">Ciliate</name>
    <dbReference type="NCBI Taxonomy" id="5949"/>
    <lineage>
        <taxon>Eukaryota</taxon>
        <taxon>Sar</taxon>
        <taxon>Alveolata</taxon>
        <taxon>Ciliophora</taxon>
        <taxon>Intramacronucleata</taxon>
        <taxon>Spirotrichea</taxon>
        <taxon>Stichotrichia</taxon>
        <taxon>Sporadotrichida</taxon>
        <taxon>Oxytrichidae</taxon>
        <taxon>Stylonychinae</taxon>
        <taxon>Stylonychia</taxon>
    </lineage>
</organism>
<dbReference type="Proteomes" id="UP000039865">
    <property type="component" value="Unassembled WGS sequence"/>
</dbReference>
<dbReference type="InterPro" id="IPR015943">
    <property type="entry name" value="WD40/YVTN_repeat-like_dom_sf"/>
</dbReference>
<feature type="coiled-coil region" evidence="1">
    <location>
        <begin position="1354"/>
        <end position="1381"/>
    </location>
</feature>
<sequence>MDEPNSGQFRASQSPSKGLLTSTNLKASMQSDQGNKILGSQNDQLSPKQSVNSKAVEETQYLNGQQVRFKRMFSPQATGGLKKDEHIINGAILSLEHSFGFLNSVIDKNAHFISEDTLVFPSGRHLATMDLVSRRMDFIKREDSNYTSTITSMQVGLSRKKELVVAIGEKSQGGTPRASIYIPSRLRWFRLEHDQEVLPQVTEESNIEQIYLPNYKKYCITVTRPQERSNLIVSYFRYEKEKISRVSEVKPQVRRIAISPKNHYHFLAFGKSYLKMYDASDKAFKEMKDQMIPIKHERENDFLECIFIQENIFVACSTQNNFFIVESGVVKYYINISFSVKNSIRNLKSAVKQDGDKDSDFDNGHKEEVDDGSKAQISCLAAHKKGFVVGSKNGGFIGVYEIERDFSINHVDTFKVDPHCTEITSVSISFDRQYLVINAKISEENNHHHLASAHQEPEETGFDERLELFYLNLHQLSVLKNVFTLPIKPVFPKGNIMGALLDMSIGVSKDLIVSVGQDKYIRVFEYAGSQHISEAIAGPNGSQGQNNQMAPTSSLHAGSLNQISSHRSKDQVFCIAIHPMGLQLAVGFKEKLKIYYLLEDEVKVAIDFQTRICLSARYSNGGQYLAAANGNIIWIIDPYTFELKFQLHGHPSFVKILQWNESDSMLMSVCNNGSAYGWSSNFENYTRDSKPQKKSVTGDDSGGQASKIEFIMKNVKIHAMGYDEEFDLLYVSSSDNKLTLYSTDGGRGIKNYMQLYIGSDTELTSLLLAKQQSVLFAGTSKGSIRVYLWPILKRKQNNLNPMQQAALDLGANPNGLLQQSEYQCEFMEYFVHLGKIVSLSLSADKQSIVSASEDGTVYIQSIKEMCNGVDMNLNVSLIAASTSQQHQEILQKKKKTQNLNKCKVHLNMNQLSLVFRQAIEQKNSQIQELKYKVDNLKSLFQGELQNIADKKTQEINKLNEKNAKELEEEKQRYKNLQEEHENERNYLLKTIENNLEAHKKELKEINDDYQLKLKNAYKQHDKLVEAYEESKQNYKKELEQILDKNKEALEQIEKEYRIKYEELQKNHIRLINDMKRDGEKFDVALEQCEQEYERELLKRREDFSSNMGKLGKNLDDLRESHEKLARDRDTMKKKLEDCDEIQFKLGSEQEQFQKKILDSNTRLVKMQEQLGEREEVIKSKEKSIKDLRNINTHLENFRFVLDHKIRSLKDEKLPMEQQINNLEKHIKQMYQELLDECEKKKELMNKLKASEDKLNVLKHQLKQRQDEVVFTKRKLELLQYDLGGLIRNEALSDWPEKVSQLYEKHFEKKLKHKDEQVTGLNKDNEDLMSPQRNEEELNIKDELIRQNNWMNSKLKSIMDKNSKLEKEKKDLYLKIQKENTELIKECNMLRASNQKISKKVLILEKKLKDISGISLSNANLVENQLEGFLKKAAPLSTKHKETPFMQLKKGGNNGNKRNQMLMDYYQQYAMNQTGNPKMSGDNLEGIIGEMEKNQTQIQMQNYEISQLQERVQQFLRQPSGNQSQMESDQKLPPIPGGNSLLKSESQPVLGMVGSGIGHEGGMGMMNQNSQMSGLTMTMRKDESNQRSLYKQPGMSTTMSQGSMMTSQQLPYARKDSRQKQL</sequence>
<feature type="region of interest" description="Disordered" evidence="2">
    <location>
        <begin position="1517"/>
        <end position="1621"/>
    </location>
</feature>
<dbReference type="InterPro" id="IPR001680">
    <property type="entry name" value="WD40_rpt"/>
</dbReference>
<protein>
    <submittedName>
        <fullName evidence="3">Wd repeat protein</fullName>
    </submittedName>
</protein>
<feature type="coiled-coil region" evidence="1">
    <location>
        <begin position="1205"/>
        <end position="1267"/>
    </location>
</feature>
<dbReference type="Gene3D" id="2.130.10.10">
    <property type="entry name" value="YVTN repeat-like/Quinoprotein amine dehydrogenase"/>
    <property type="match status" value="3"/>
</dbReference>
<feature type="compositionally biased region" description="Polar residues" evidence="2">
    <location>
        <begin position="1"/>
        <end position="53"/>
    </location>
</feature>
<feature type="compositionally biased region" description="Polar residues" evidence="2">
    <location>
        <begin position="1517"/>
        <end position="1526"/>
    </location>
</feature>
<proteinExistence type="predicted"/>
<dbReference type="InterPro" id="IPR036322">
    <property type="entry name" value="WD40_repeat_dom_sf"/>
</dbReference>
<dbReference type="SUPFAM" id="SSF50978">
    <property type="entry name" value="WD40 repeat-like"/>
    <property type="match status" value="2"/>
</dbReference>
<dbReference type="OMA" id="GVCYNTE"/>
<feature type="region of interest" description="Disordered" evidence="2">
    <location>
        <begin position="1"/>
        <end position="55"/>
    </location>
</feature>
<feature type="coiled-coil region" evidence="1">
    <location>
        <begin position="1107"/>
        <end position="1134"/>
    </location>
</feature>
<feature type="compositionally biased region" description="Low complexity" evidence="2">
    <location>
        <begin position="1564"/>
        <end position="1573"/>
    </location>
</feature>
<feature type="compositionally biased region" description="Basic and acidic residues" evidence="2">
    <location>
        <begin position="1612"/>
        <end position="1621"/>
    </location>
</feature>
<dbReference type="InParanoid" id="A0A078A2H1"/>
<keyword evidence="1" id="KW-0175">Coiled coil</keyword>
<keyword evidence="4" id="KW-1185">Reference proteome</keyword>
<reference evidence="3 4" key="1">
    <citation type="submission" date="2014-06" db="EMBL/GenBank/DDBJ databases">
        <authorList>
            <person name="Swart Estienne"/>
        </authorList>
    </citation>
    <scope>NUCLEOTIDE SEQUENCE [LARGE SCALE GENOMIC DNA]</scope>
    <source>
        <strain evidence="3 4">130c</strain>
    </source>
</reference>
<dbReference type="EMBL" id="CCKQ01004577">
    <property type="protein sequence ID" value="CDW75733.1"/>
    <property type="molecule type" value="Genomic_DNA"/>
</dbReference>